<name>A0A9Y3VPN7_9CICH</name>
<dbReference type="AlphaFoldDB" id="A0A9Y3VPN7"/>
<accession>A0A9Y3VPN7</accession>
<keyword evidence="1" id="KW-1185">Reference proteome</keyword>
<sequence>MEEPVCMEQYNQSNFHIPLNGMRNGRYSARVGMNEVQTFGSFRSLRSQARDFTQRSIHPRFGDFRRESQCSQYSSTGNQSNWNSPITTGFDSSHQFEDMSNMNVLQTQNVSCATESNDMQVHQLTSLREKEGDLLDDELHIYSELDSDTIPELEAISISEEGSFQDTLEELGPKFHQLASICMTAKDSQPKEIHSPCDNLRRESLSYQHSYPQNQSDGKSPITTGYDSSHQFDDMGNMNVLQSQNMSCATESIELMPVRQKTTSLPEKKGDFDRDLHIDAQEGHSDAISELNRIIISEGGSYQDTLEDLGPKCHQLTSICSPTQRQDSRYYDM</sequence>
<dbReference type="GeneID" id="102195646"/>
<evidence type="ECO:0000313" key="2">
    <source>
        <dbReference type="RefSeq" id="XP_005746485.1"/>
    </source>
</evidence>
<dbReference type="Proteomes" id="UP000695023">
    <property type="component" value="Unplaced"/>
</dbReference>
<proteinExistence type="predicted"/>
<dbReference type="RefSeq" id="XP_005746485.1">
    <property type="nucleotide sequence ID" value="XM_005746428.2"/>
</dbReference>
<evidence type="ECO:0000313" key="1">
    <source>
        <dbReference type="Proteomes" id="UP000695023"/>
    </source>
</evidence>
<reference evidence="2" key="1">
    <citation type="submission" date="2025-08" db="UniProtKB">
        <authorList>
            <consortium name="RefSeq"/>
        </authorList>
    </citation>
    <scope>IDENTIFICATION</scope>
</reference>
<protein>
    <submittedName>
        <fullName evidence="2">Uncharacterized protein LOC102195646</fullName>
    </submittedName>
</protein>
<organism evidence="1 2">
    <name type="scientific">Pundamilia nyererei</name>
    <dbReference type="NCBI Taxonomy" id="303518"/>
    <lineage>
        <taxon>Eukaryota</taxon>
        <taxon>Metazoa</taxon>
        <taxon>Chordata</taxon>
        <taxon>Craniata</taxon>
        <taxon>Vertebrata</taxon>
        <taxon>Euteleostomi</taxon>
        <taxon>Actinopterygii</taxon>
        <taxon>Neopterygii</taxon>
        <taxon>Teleostei</taxon>
        <taxon>Neoteleostei</taxon>
        <taxon>Acanthomorphata</taxon>
        <taxon>Ovalentaria</taxon>
        <taxon>Cichlomorphae</taxon>
        <taxon>Cichliformes</taxon>
        <taxon>Cichlidae</taxon>
        <taxon>African cichlids</taxon>
        <taxon>Pseudocrenilabrinae</taxon>
        <taxon>Haplochromini</taxon>
        <taxon>Pundamilia</taxon>
    </lineage>
</organism>
<gene>
    <name evidence="2" type="primary">LOC102195646</name>
</gene>